<evidence type="ECO:0000256" key="4">
    <source>
        <dbReference type="ARBA" id="ARBA00022705"/>
    </source>
</evidence>
<evidence type="ECO:0000256" key="1">
    <source>
        <dbReference type="ARBA" id="ARBA00001946"/>
    </source>
</evidence>
<dbReference type="EC" id="3.6.1.55" evidence="11"/>
<keyword evidence="6" id="KW-0227">DNA damage</keyword>
<keyword evidence="8" id="KW-0460">Magnesium</keyword>
<dbReference type="PANTHER" id="PTHR47707">
    <property type="entry name" value="8-OXO-DGTP DIPHOSPHATASE"/>
    <property type="match status" value="1"/>
</dbReference>
<dbReference type="InterPro" id="IPR047127">
    <property type="entry name" value="MutT-like"/>
</dbReference>
<comment type="cofactor">
    <cofactor evidence="1">
        <name>Mg(2+)</name>
        <dbReference type="ChEBI" id="CHEBI:18420"/>
    </cofactor>
</comment>
<evidence type="ECO:0000256" key="9">
    <source>
        <dbReference type="ARBA" id="ARBA00023204"/>
    </source>
</evidence>
<dbReference type="PRINTS" id="PR00502">
    <property type="entry name" value="NUDIXFAMILY"/>
</dbReference>
<sequence>MKKRIQVTGAVLTRNGLILAAQRGKSKNQGGLWEFPGGKIEPGETPEEALQRELHEELRCDANVGEFITTTEFEYDFGIVELSTYFCTLNGSEPQLTEHEQIKWLHASELTQLEWAPADIPTVKLLENSTLQIN</sequence>
<dbReference type="CDD" id="cd03425">
    <property type="entry name" value="NUDIX_MutT_NudA_like"/>
    <property type="match status" value="1"/>
</dbReference>
<evidence type="ECO:0000256" key="8">
    <source>
        <dbReference type="ARBA" id="ARBA00022842"/>
    </source>
</evidence>
<dbReference type="SUPFAM" id="SSF55811">
    <property type="entry name" value="Nudix"/>
    <property type="match status" value="1"/>
</dbReference>
<keyword evidence="14" id="KW-1185">Reference proteome</keyword>
<dbReference type="InterPro" id="IPR000086">
    <property type="entry name" value="NUDIX_hydrolase_dom"/>
</dbReference>
<dbReference type="EMBL" id="JARUHM010000009">
    <property type="protein sequence ID" value="MDT9410809.1"/>
    <property type="molecule type" value="Genomic_DNA"/>
</dbReference>
<name>A0ABU3PM23_9CORY</name>
<dbReference type="GO" id="GO:0016787">
    <property type="term" value="F:hydrolase activity"/>
    <property type="evidence" value="ECO:0007669"/>
    <property type="project" value="UniProtKB-KW"/>
</dbReference>
<comment type="caution">
    <text evidence="13">The sequence shown here is derived from an EMBL/GenBank/DDBJ whole genome shotgun (WGS) entry which is preliminary data.</text>
</comment>
<evidence type="ECO:0000256" key="2">
    <source>
        <dbReference type="ARBA" id="ARBA00005582"/>
    </source>
</evidence>
<evidence type="ECO:0000256" key="11">
    <source>
        <dbReference type="ARBA" id="ARBA00038905"/>
    </source>
</evidence>
<keyword evidence="7 13" id="KW-0378">Hydrolase</keyword>
<dbReference type="PROSITE" id="PS51462">
    <property type="entry name" value="NUDIX"/>
    <property type="match status" value="1"/>
</dbReference>
<keyword evidence="3" id="KW-0515">Mutator protein</keyword>
<protein>
    <recommendedName>
        <fullName evidence="11">8-oxo-dGTP diphosphatase</fullName>
        <ecNumber evidence="11">3.6.1.55</ecNumber>
    </recommendedName>
</protein>
<dbReference type="Gene3D" id="3.90.79.10">
    <property type="entry name" value="Nucleoside Triphosphate Pyrophosphohydrolase"/>
    <property type="match status" value="1"/>
</dbReference>
<reference evidence="13 14" key="1">
    <citation type="submission" date="2023-03" db="EMBL/GenBank/DDBJ databases">
        <title>Whole genome sequence of the first Corynebacterium rouxii strains isolated in Brazil: a recent member of Corynebacterium diphtheriae complex.</title>
        <authorList>
            <person name="Vieira V."/>
            <person name="Ramos J.N."/>
            <person name="Araujo M.R.B."/>
            <person name="Baio P.V."/>
            <person name="Sant'Anna L.O."/>
            <person name="Veras J.F.C."/>
            <person name="Vieira E.M.D."/>
            <person name="Sousa M.A.B."/>
            <person name="Camargo C.H."/>
            <person name="Sacchi C.T."/>
            <person name="Campos K.R."/>
            <person name="Santos M.B.N."/>
            <person name="Bokermann S."/>
            <person name="Alvim L.B."/>
            <person name="Santos L.S."/>
            <person name="Mattos-Guaraldi A.L."/>
        </authorList>
    </citation>
    <scope>NUCLEOTIDE SEQUENCE [LARGE SCALE GENOMIC DNA]</scope>
    <source>
        <strain evidence="13 14">70862</strain>
    </source>
</reference>
<evidence type="ECO:0000256" key="10">
    <source>
        <dbReference type="ARBA" id="ARBA00035861"/>
    </source>
</evidence>
<evidence type="ECO:0000259" key="12">
    <source>
        <dbReference type="PROSITE" id="PS51462"/>
    </source>
</evidence>
<evidence type="ECO:0000313" key="14">
    <source>
        <dbReference type="Proteomes" id="UP001265983"/>
    </source>
</evidence>
<dbReference type="InterPro" id="IPR015797">
    <property type="entry name" value="NUDIX_hydrolase-like_dom_sf"/>
</dbReference>
<evidence type="ECO:0000256" key="6">
    <source>
        <dbReference type="ARBA" id="ARBA00022763"/>
    </source>
</evidence>
<dbReference type="Proteomes" id="UP001265983">
    <property type="component" value="Unassembled WGS sequence"/>
</dbReference>
<evidence type="ECO:0000256" key="3">
    <source>
        <dbReference type="ARBA" id="ARBA00022457"/>
    </source>
</evidence>
<dbReference type="PANTHER" id="PTHR47707:SF1">
    <property type="entry name" value="NUDIX HYDROLASE FAMILY PROTEIN"/>
    <property type="match status" value="1"/>
</dbReference>
<gene>
    <name evidence="13" type="ORF">P8T80_05345</name>
</gene>
<keyword evidence="5" id="KW-0479">Metal-binding</keyword>
<dbReference type="RefSeq" id="WP_315643896.1">
    <property type="nucleotide sequence ID" value="NZ_JARUHM010000009.1"/>
</dbReference>
<accession>A0ABU3PM23</accession>
<evidence type="ECO:0000313" key="13">
    <source>
        <dbReference type="EMBL" id="MDT9410809.1"/>
    </source>
</evidence>
<keyword evidence="9" id="KW-0234">DNA repair</keyword>
<organism evidence="13 14">
    <name type="scientific">Corynebacterium rouxii</name>
    <dbReference type="NCBI Taxonomy" id="2719119"/>
    <lineage>
        <taxon>Bacteria</taxon>
        <taxon>Bacillati</taxon>
        <taxon>Actinomycetota</taxon>
        <taxon>Actinomycetes</taxon>
        <taxon>Mycobacteriales</taxon>
        <taxon>Corynebacteriaceae</taxon>
        <taxon>Corynebacterium</taxon>
    </lineage>
</organism>
<dbReference type="InterPro" id="IPR020476">
    <property type="entry name" value="Nudix_hydrolase"/>
</dbReference>
<evidence type="ECO:0000256" key="7">
    <source>
        <dbReference type="ARBA" id="ARBA00022801"/>
    </source>
</evidence>
<dbReference type="Pfam" id="PF00293">
    <property type="entry name" value="NUDIX"/>
    <property type="match status" value="1"/>
</dbReference>
<comment type="catalytic activity">
    <reaction evidence="10">
        <text>8-oxo-dGTP + H2O = 8-oxo-dGMP + diphosphate + H(+)</text>
        <dbReference type="Rhea" id="RHEA:31575"/>
        <dbReference type="ChEBI" id="CHEBI:15377"/>
        <dbReference type="ChEBI" id="CHEBI:15378"/>
        <dbReference type="ChEBI" id="CHEBI:33019"/>
        <dbReference type="ChEBI" id="CHEBI:63224"/>
        <dbReference type="ChEBI" id="CHEBI:77896"/>
        <dbReference type="EC" id="3.6.1.55"/>
    </reaction>
</comment>
<comment type="similarity">
    <text evidence="2">Belongs to the Nudix hydrolase family.</text>
</comment>
<keyword evidence="4" id="KW-0235">DNA replication</keyword>
<feature type="domain" description="Nudix hydrolase" evidence="12">
    <location>
        <begin position="3"/>
        <end position="127"/>
    </location>
</feature>
<evidence type="ECO:0000256" key="5">
    <source>
        <dbReference type="ARBA" id="ARBA00022723"/>
    </source>
</evidence>
<proteinExistence type="inferred from homology"/>